<reference evidence="1" key="1">
    <citation type="submission" date="2021-02" db="EMBL/GenBank/DDBJ databases">
        <authorList>
            <person name="Nowell W R."/>
        </authorList>
    </citation>
    <scope>NUCLEOTIDE SEQUENCE</scope>
</reference>
<organism evidence="1 2">
    <name type="scientific">Adineta ricciae</name>
    <name type="common">Rotifer</name>
    <dbReference type="NCBI Taxonomy" id="249248"/>
    <lineage>
        <taxon>Eukaryota</taxon>
        <taxon>Metazoa</taxon>
        <taxon>Spiralia</taxon>
        <taxon>Gnathifera</taxon>
        <taxon>Rotifera</taxon>
        <taxon>Eurotatoria</taxon>
        <taxon>Bdelloidea</taxon>
        <taxon>Adinetida</taxon>
        <taxon>Adinetidae</taxon>
        <taxon>Adineta</taxon>
    </lineage>
</organism>
<protein>
    <submittedName>
        <fullName evidence="1">Uncharacterized protein</fullName>
    </submittedName>
</protein>
<comment type="caution">
    <text evidence="1">The sequence shown here is derived from an EMBL/GenBank/DDBJ whole genome shotgun (WGS) entry which is preliminary data.</text>
</comment>
<accession>A0A816HWX6</accession>
<evidence type="ECO:0000313" key="1">
    <source>
        <dbReference type="EMBL" id="CAF1691175.1"/>
    </source>
</evidence>
<dbReference type="AlphaFoldDB" id="A0A816HWX6"/>
<name>A0A816HWX6_ADIRI</name>
<sequence>MSLILPDKKLDQLDPSFMYTQILKEILFTIDFDEEHIKEFINYCCDTFDVSENQLTKFKQFEREYRHKTPIWWYSKENFIYYTLNFALRVMDANVIVRTGFFINDLHRHIERLHKEQHAREPSRRSFTVYRGQGLSSADFSEM</sequence>
<dbReference type="Proteomes" id="UP000663828">
    <property type="component" value="Unassembled WGS sequence"/>
</dbReference>
<keyword evidence="2" id="KW-1185">Reference proteome</keyword>
<dbReference type="EMBL" id="CAJNOR010021244">
    <property type="protein sequence ID" value="CAF1691175.1"/>
    <property type="molecule type" value="Genomic_DNA"/>
</dbReference>
<proteinExistence type="predicted"/>
<evidence type="ECO:0000313" key="2">
    <source>
        <dbReference type="Proteomes" id="UP000663828"/>
    </source>
</evidence>
<feature type="non-terminal residue" evidence="1">
    <location>
        <position position="143"/>
    </location>
</feature>
<gene>
    <name evidence="1" type="ORF">XAT740_LOCUS64074</name>
</gene>
<dbReference type="SUPFAM" id="SSF56399">
    <property type="entry name" value="ADP-ribosylation"/>
    <property type="match status" value="1"/>
</dbReference>